<keyword evidence="2" id="KW-0812">Transmembrane</keyword>
<organism evidence="3 4">
    <name type="scientific">Microbacterium lacticum</name>
    <dbReference type="NCBI Taxonomy" id="33885"/>
    <lineage>
        <taxon>Bacteria</taxon>
        <taxon>Bacillati</taxon>
        <taxon>Actinomycetota</taxon>
        <taxon>Actinomycetes</taxon>
        <taxon>Micrococcales</taxon>
        <taxon>Microbacteriaceae</taxon>
        <taxon>Microbacterium</taxon>
    </lineage>
</organism>
<evidence type="ECO:0000313" key="4">
    <source>
        <dbReference type="Proteomes" id="UP000319804"/>
    </source>
</evidence>
<sequence>MELFGWIAVAVGMALFIVSFARMVRANLDRRIPYFRNVEVNPSGTIAMRSIGAGVLVIGAAALAPTLGYWVAPIVFALPLIVMPATIAVHNRRFRPPPDKTAHKPSPGRPRG</sequence>
<evidence type="ECO:0000256" key="2">
    <source>
        <dbReference type="SAM" id="Phobius"/>
    </source>
</evidence>
<accession>A0A4Y3UJ58</accession>
<gene>
    <name evidence="3" type="ORF">FHX68_0741</name>
</gene>
<dbReference type="RefSeq" id="WP_141379130.1">
    <property type="nucleotide sequence ID" value="NZ_BJNA01000003.1"/>
</dbReference>
<protein>
    <recommendedName>
        <fullName evidence="5">DUF3784 domain-containing protein</fullName>
    </recommendedName>
</protein>
<dbReference type="AlphaFoldDB" id="A0A4Y3UJ58"/>
<feature type="transmembrane region" description="Helical" evidence="2">
    <location>
        <begin position="6"/>
        <end position="25"/>
    </location>
</feature>
<feature type="transmembrane region" description="Helical" evidence="2">
    <location>
        <begin position="46"/>
        <end position="64"/>
    </location>
</feature>
<feature type="transmembrane region" description="Helical" evidence="2">
    <location>
        <begin position="70"/>
        <end position="90"/>
    </location>
</feature>
<dbReference type="OrthoDB" id="9989630at2"/>
<keyword evidence="2" id="KW-0472">Membrane</keyword>
<evidence type="ECO:0000313" key="3">
    <source>
        <dbReference type="EMBL" id="TQN00631.1"/>
    </source>
</evidence>
<reference evidence="3 4" key="1">
    <citation type="submission" date="2019-06" db="EMBL/GenBank/DDBJ databases">
        <title>Sequencing the genomes of 1000 actinobacteria strains.</title>
        <authorList>
            <person name="Klenk H.-P."/>
        </authorList>
    </citation>
    <scope>NUCLEOTIDE SEQUENCE [LARGE SCALE GENOMIC DNA]</scope>
    <source>
        <strain evidence="3 4">DSM 20427</strain>
    </source>
</reference>
<proteinExistence type="predicted"/>
<feature type="region of interest" description="Disordered" evidence="1">
    <location>
        <begin position="92"/>
        <end position="112"/>
    </location>
</feature>
<comment type="caution">
    <text evidence="3">The sequence shown here is derived from an EMBL/GenBank/DDBJ whole genome shotgun (WGS) entry which is preliminary data.</text>
</comment>
<keyword evidence="4" id="KW-1185">Reference proteome</keyword>
<name>A0A4Y3UJ58_9MICO</name>
<dbReference type="EMBL" id="VFPS01000001">
    <property type="protein sequence ID" value="TQN00631.1"/>
    <property type="molecule type" value="Genomic_DNA"/>
</dbReference>
<evidence type="ECO:0000256" key="1">
    <source>
        <dbReference type="SAM" id="MobiDB-lite"/>
    </source>
</evidence>
<evidence type="ECO:0008006" key="5">
    <source>
        <dbReference type="Google" id="ProtNLM"/>
    </source>
</evidence>
<keyword evidence="2" id="KW-1133">Transmembrane helix</keyword>
<dbReference type="Proteomes" id="UP000319804">
    <property type="component" value="Unassembled WGS sequence"/>
</dbReference>